<gene>
    <name evidence="1" type="ORF">CPT_Moon256</name>
</gene>
<reference evidence="1 2" key="1">
    <citation type="journal article" date="2015" name="Genome Announc.">
        <title>Complete Genome Sequence of Citrobacter freundii Myophage Moon.</title>
        <authorList>
            <person name="Edwards G.B."/>
            <person name="Luna A.J."/>
            <person name="Hernandez A.C."/>
            <person name="Kuty Everett G.F."/>
        </authorList>
    </citation>
    <scope>NUCLEOTIDE SEQUENCE [LARGE SCALE GENOMIC DNA]</scope>
</reference>
<evidence type="ECO:0000313" key="2">
    <source>
        <dbReference type="Proteomes" id="UP000030323"/>
    </source>
</evidence>
<proteinExistence type="predicted"/>
<name>A0A0A0YR50_9CAUD</name>
<dbReference type="GeneID" id="24721855"/>
<evidence type="ECO:0000313" key="1">
    <source>
        <dbReference type="EMBL" id="AIX12227.1"/>
    </source>
</evidence>
<dbReference type="EMBL" id="KM236240">
    <property type="protein sequence ID" value="AIX12227.1"/>
    <property type="molecule type" value="Genomic_DNA"/>
</dbReference>
<protein>
    <submittedName>
        <fullName evidence="1">Uncharacterized protein</fullName>
    </submittedName>
</protein>
<dbReference type="KEGG" id="vg:24721855"/>
<keyword evidence="2" id="KW-1185">Reference proteome</keyword>
<dbReference type="Proteomes" id="UP000030323">
    <property type="component" value="Segment"/>
</dbReference>
<sequence length="77" mass="9106">MKRKTIELKEFDYDRLDILYDVQNRPFVIETTYGDISTVSLCWQTGRSDNYYFEGLGGIFHPSDIAFIEFIPEWGMI</sequence>
<accession>A0A0A0YR50</accession>
<dbReference type="RefSeq" id="YP_009146689.1">
    <property type="nucleotide sequence ID" value="NC_027331.1"/>
</dbReference>
<organism evidence="1 2">
    <name type="scientific">Citrobacter phage Moon</name>
    <dbReference type="NCBI Taxonomy" id="1540095"/>
    <lineage>
        <taxon>Viruses</taxon>
        <taxon>Duplodnaviria</taxon>
        <taxon>Heunggongvirae</taxon>
        <taxon>Uroviricota</taxon>
        <taxon>Caudoviricetes</taxon>
        <taxon>Pantevenvirales</taxon>
        <taxon>Straboviridae</taxon>
        <taxon>Tevenvirinae</taxon>
        <taxon>Moonvirus</taxon>
        <taxon>Moonvirus moon</taxon>
    </lineage>
</organism>